<name>A0A1I6YNZ6_9FLAO</name>
<dbReference type="Proteomes" id="UP000236454">
    <property type="component" value="Unassembled WGS sequence"/>
</dbReference>
<keyword evidence="3" id="KW-1185">Reference proteome</keyword>
<organism evidence="2 3">
    <name type="scientific">Lishizhenia tianjinensis</name>
    <dbReference type="NCBI Taxonomy" id="477690"/>
    <lineage>
        <taxon>Bacteria</taxon>
        <taxon>Pseudomonadati</taxon>
        <taxon>Bacteroidota</taxon>
        <taxon>Flavobacteriia</taxon>
        <taxon>Flavobacteriales</taxon>
        <taxon>Crocinitomicaceae</taxon>
        <taxon>Lishizhenia</taxon>
    </lineage>
</organism>
<reference evidence="2 3" key="1">
    <citation type="submission" date="2016-10" db="EMBL/GenBank/DDBJ databases">
        <authorList>
            <person name="de Groot N.N."/>
        </authorList>
    </citation>
    <scope>NUCLEOTIDE SEQUENCE [LARGE SCALE GENOMIC DNA]</scope>
    <source>
        <strain evidence="2 3">CGMCC 1.7005</strain>
    </source>
</reference>
<feature type="transmembrane region" description="Helical" evidence="1">
    <location>
        <begin position="151"/>
        <end position="168"/>
    </location>
</feature>
<dbReference type="AlphaFoldDB" id="A0A1I6YNZ6"/>
<evidence type="ECO:0000256" key="1">
    <source>
        <dbReference type="SAM" id="Phobius"/>
    </source>
</evidence>
<feature type="transmembrane region" description="Helical" evidence="1">
    <location>
        <begin position="180"/>
        <end position="202"/>
    </location>
</feature>
<feature type="transmembrane region" description="Helical" evidence="1">
    <location>
        <begin position="308"/>
        <end position="332"/>
    </location>
</feature>
<keyword evidence="1" id="KW-0472">Membrane</keyword>
<proteinExistence type="predicted"/>
<dbReference type="RefSeq" id="WP_317614729.1">
    <property type="nucleotide sequence ID" value="NZ_FPAS01000001.1"/>
</dbReference>
<dbReference type="InterPro" id="IPR008537">
    <property type="entry name" value="DUF819"/>
</dbReference>
<feature type="transmembrane region" description="Helical" evidence="1">
    <location>
        <begin position="214"/>
        <end position="233"/>
    </location>
</feature>
<feature type="transmembrane region" description="Helical" evidence="1">
    <location>
        <begin position="466"/>
        <end position="486"/>
    </location>
</feature>
<accession>A0A1I6YNZ6</accession>
<evidence type="ECO:0000313" key="3">
    <source>
        <dbReference type="Proteomes" id="UP000236454"/>
    </source>
</evidence>
<feature type="transmembrane region" description="Helical" evidence="1">
    <location>
        <begin position="493"/>
        <end position="514"/>
    </location>
</feature>
<keyword evidence="1" id="KW-1133">Transmembrane helix</keyword>
<dbReference type="EMBL" id="FPAS01000001">
    <property type="protein sequence ID" value="SFT52163.1"/>
    <property type="molecule type" value="Genomic_DNA"/>
</dbReference>
<dbReference type="Pfam" id="PF05684">
    <property type="entry name" value="DUF819"/>
    <property type="match status" value="1"/>
</dbReference>
<protein>
    <submittedName>
        <fullName evidence="2">Uncharacterized membrane protein</fullName>
    </submittedName>
</protein>
<feature type="transmembrane region" description="Helical" evidence="1">
    <location>
        <begin position="434"/>
        <end position="454"/>
    </location>
</feature>
<feature type="transmembrane region" description="Helical" evidence="1">
    <location>
        <begin position="371"/>
        <end position="389"/>
    </location>
</feature>
<dbReference type="PANTHER" id="PTHR34289">
    <property type="entry name" value="PROTEIN, PUTATIVE (DUF819)-RELATED"/>
    <property type="match status" value="1"/>
</dbReference>
<feature type="transmembrane region" description="Helical" evidence="1">
    <location>
        <begin position="520"/>
        <end position="544"/>
    </location>
</feature>
<evidence type="ECO:0000313" key="2">
    <source>
        <dbReference type="EMBL" id="SFT52163.1"/>
    </source>
</evidence>
<gene>
    <name evidence="2" type="ORF">SAMN05216474_1057</name>
</gene>
<sequence length="553" mass="60525">MKILLAVLTLILSVNLWSQTEKFVVVEKDSLLLLSSEIPNEVLKDSESKDYSFKGMEFTASPYFYLNFTDEDRRVIAKADSVQVIFNKDTSYFADFGNAVFRNPGPNGIISIAIHPFIKGESQALKSSEGNFKMSFLEKEVHEPMIKNDKVVFGLLLVILAFVFYTSNSNNSIWKKFYTVIPALFMCYMLPAALSSLGIISGEFSGLYHMASRYLLPASLILLILSMDLKGLVKLGPKSFIMFVTGTVGVIVGGVFAVWIFSFISPETVGGTGNEATWRGLSTIAGSWIGGGANQTAMLEVYKYKETLFGGMVLVDIVVANIWMAVILFGIGKRSKIDKWLKADNTAIDDLVVRVEKMNAEMERKATLKDYMIMFGIVFIGVGLAHFLGDVLSSFFETILEPGSTLRSQFFWMVVLATMYGLILSFTKARQYEGVGASKFGSIFLYVLVATIGMKVDISAIFSKPLLIFVGLIWIAVHAGLLILVAKLIRAPFFFLAVGSQANIGGAASAPVVANAFHPALTTVGVIMAVVGYFFGTWGALICAELMSMVAPV</sequence>
<dbReference type="STRING" id="477690.SAMN05216474_1057"/>
<feature type="transmembrane region" description="Helical" evidence="1">
    <location>
        <begin position="409"/>
        <end position="427"/>
    </location>
</feature>
<feature type="transmembrane region" description="Helical" evidence="1">
    <location>
        <begin position="240"/>
        <end position="264"/>
    </location>
</feature>
<keyword evidence="1" id="KW-0812">Transmembrane</keyword>
<dbReference type="PANTHER" id="PTHR34289:SF8">
    <property type="entry name" value="DUF819 DOMAIN-CONTAINING PROTEIN"/>
    <property type="match status" value="1"/>
</dbReference>